<gene>
    <name evidence="8" type="primary">LOC117564493</name>
</gene>
<feature type="transmembrane region" description="Helical" evidence="5">
    <location>
        <begin position="122"/>
        <end position="141"/>
    </location>
</feature>
<organism evidence="7 8">
    <name type="scientific">Drosophila albomicans</name>
    <name type="common">Fruit fly</name>
    <dbReference type="NCBI Taxonomy" id="7291"/>
    <lineage>
        <taxon>Eukaryota</taxon>
        <taxon>Metazoa</taxon>
        <taxon>Ecdysozoa</taxon>
        <taxon>Arthropoda</taxon>
        <taxon>Hexapoda</taxon>
        <taxon>Insecta</taxon>
        <taxon>Pterygota</taxon>
        <taxon>Neoptera</taxon>
        <taxon>Endopterygota</taxon>
        <taxon>Diptera</taxon>
        <taxon>Brachycera</taxon>
        <taxon>Muscomorpha</taxon>
        <taxon>Ephydroidea</taxon>
        <taxon>Drosophilidae</taxon>
        <taxon>Drosophila</taxon>
    </lineage>
</organism>
<feature type="transmembrane region" description="Helical" evidence="5">
    <location>
        <begin position="63"/>
        <end position="86"/>
    </location>
</feature>
<keyword evidence="4 5" id="KW-0472">Membrane</keyword>
<dbReference type="GO" id="GO:0016020">
    <property type="term" value="C:membrane"/>
    <property type="evidence" value="ECO:0007669"/>
    <property type="project" value="UniProtKB-SubCell"/>
</dbReference>
<accession>A0A6P8WIV1</accession>
<evidence type="ECO:0000256" key="4">
    <source>
        <dbReference type="ARBA" id="ARBA00023136"/>
    </source>
</evidence>
<feature type="transmembrane region" description="Helical" evidence="5">
    <location>
        <begin position="249"/>
        <end position="268"/>
    </location>
</feature>
<protein>
    <submittedName>
        <fullName evidence="8">Uncharacterized protein LOC117564493</fullName>
    </submittedName>
</protein>
<feature type="transmembrane region" description="Helical" evidence="5">
    <location>
        <begin position="147"/>
        <end position="167"/>
    </location>
</feature>
<dbReference type="Proteomes" id="UP000515160">
    <property type="component" value="Chromosome 2L"/>
</dbReference>
<evidence type="ECO:0000256" key="2">
    <source>
        <dbReference type="ARBA" id="ARBA00022692"/>
    </source>
</evidence>
<comment type="similarity">
    <text evidence="5">Belongs to the BI1 family.</text>
</comment>
<feature type="region of interest" description="Disordered" evidence="6">
    <location>
        <begin position="1"/>
        <end position="27"/>
    </location>
</feature>
<dbReference type="AlphaFoldDB" id="A0A6P8WIV1"/>
<evidence type="ECO:0000256" key="3">
    <source>
        <dbReference type="ARBA" id="ARBA00022989"/>
    </source>
</evidence>
<feature type="transmembrane region" description="Helical" evidence="5">
    <location>
        <begin position="208"/>
        <end position="228"/>
    </location>
</feature>
<dbReference type="GeneID" id="117564493"/>
<dbReference type="OrthoDB" id="7869926at2759"/>
<keyword evidence="7" id="KW-1185">Reference proteome</keyword>
<name>A0A6P8WIV1_DROAB</name>
<dbReference type="PANTHER" id="PTHR23291:SF47">
    <property type="entry name" value="TRANSMEMBRANE BAX INHIBITOR MOTIF CONTAINING 7"/>
    <property type="match status" value="1"/>
</dbReference>
<keyword evidence="2 5" id="KW-0812">Transmembrane</keyword>
<evidence type="ECO:0000313" key="8">
    <source>
        <dbReference type="RefSeq" id="XP_034099198.1"/>
    </source>
</evidence>
<proteinExistence type="inferred from homology"/>
<dbReference type="InterPro" id="IPR006214">
    <property type="entry name" value="Bax_inhibitor_1-related"/>
</dbReference>
<sequence>MEPRPEQLFHYQQQPQDQQQQQQRQRPQNVVFMTRRPEQRPESDQVVVYVIDELTLQMFIRKVYLIAIIFILSTSVTWLSIAASGFEFYPTIPVPFFVWLLPILPLILILDCVPKIRYTFPWNWAITILIVILITFAGACFMDEIEFLTVLLGVAISIVIVAAFYVCGALCPQSFVPGILCTAVLSCLFLITLFSIGIVLIFVKSPVLYLVFGILLLCMTVVIMPFHAQYIHGRLQVVPLFDVLHCSMTIYFHFIVTFSALCIFEFYMKHKDD</sequence>
<feature type="transmembrane region" description="Helical" evidence="5">
    <location>
        <begin position="92"/>
        <end position="110"/>
    </location>
</feature>
<feature type="transmembrane region" description="Helical" evidence="5">
    <location>
        <begin position="179"/>
        <end position="202"/>
    </location>
</feature>
<evidence type="ECO:0000313" key="7">
    <source>
        <dbReference type="Proteomes" id="UP000515160"/>
    </source>
</evidence>
<feature type="compositionally biased region" description="Low complexity" evidence="6">
    <location>
        <begin position="12"/>
        <end position="27"/>
    </location>
</feature>
<dbReference type="RefSeq" id="XP_034099198.1">
    <property type="nucleotide sequence ID" value="XM_034243307.2"/>
</dbReference>
<comment type="subcellular location">
    <subcellularLocation>
        <location evidence="1">Membrane</location>
        <topology evidence="1">Multi-pass membrane protein</topology>
    </subcellularLocation>
</comment>
<evidence type="ECO:0000256" key="1">
    <source>
        <dbReference type="ARBA" id="ARBA00004141"/>
    </source>
</evidence>
<dbReference type="PANTHER" id="PTHR23291">
    <property type="entry name" value="BAX INHIBITOR-RELATED"/>
    <property type="match status" value="1"/>
</dbReference>
<evidence type="ECO:0000256" key="6">
    <source>
        <dbReference type="SAM" id="MobiDB-lite"/>
    </source>
</evidence>
<keyword evidence="3 5" id="KW-1133">Transmembrane helix</keyword>
<evidence type="ECO:0000256" key="5">
    <source>
        <dbReference type="RuleBase" id="RU004379"/>
    </source>
</evidence>
<reference evidence="8" key="1">
    <citation type="submission" date="2025-08" db="UniProtKB">
        <authorList>
            <consortium name="RefSeq"/>
        </authorList>
    </citation>
    <scope>IDENTIFICATION</scope>
    <source>
        <strain evidence="8">15112-1751.03</strain>
        <tissue evidence="8">Whole Adult</tissue>
    </source>
</reference>